<reference evidence="2 3" key="1">
    <citation type="journal article" date="2016" name="Nat. Commun.">
        <title>Thousands of microbial genomes shed light on interconnected biogeochemical processes in an aquifer system.</title>
        <authorList>
            <person name="Anantharaman K."/>
            <person name="Brown C.T."/>
            <person name="Hug L.A."/>
            <person name="Sharon I."/>
            <person name="Castelle C.J."/>
            <person name="Probst A.J."/>
            <person name="Thomas B.C."/>
            <person name="Singh A."/>
            <person name="Wilkins M.J."/>
            <person name="Karaoz U."/>
            <person name="Brodie E.L."/>
            <person name="Williams K.H."/>
            <person name="Hubbard S.S."/>
            <person name="Banfield J.F."/>
        </authorList>
    </citation>
    <scope>NUCLEOTIDE SEQUENCE [LARGE SCALE GENOMIC DNA]</scope>
</reference>
<dbReference type="EMBL" id="MHWB01000008">
    <property type="protein sequence ID" value="OHB02076.1"/>
    <property type="molecule type" value="Genomic_DNA"/>
</dbReference>
<protein>
    <submittedName>
        <fullName evidence="2">Uncharacterized protein</fullName>
    </submittedName>
</protein>
<comment type="caution">
    <text evidence="2">The sequence shown here is derived from an EMBL/GenBank/DDBJ whole genome shotgun (WGS) entry which is preliminary data.</text>
</comment>
<accession>A0A1G2TXQ1</accession>
<keyword evidence="1" id="KW-0812">Transmembrane</keyword>
<feature type="transmembrane region" description="Helical" evidence="1">
    <location>
        <begin position="6"/>
        <end position="24"/>
    </location>
</feature>
<name>A0A1G2TXQ1_9BACT</name>
<evidence type="ECO:0000313" key="2">
    <source>
        <dbReference type="EMBL" id="OHB02076.1"/>
    </source>
</evidence>
<sequence length="84" mass="9269">MNNRILIIIFTIVVFILGGLLYIYNPDPIKYTNPNQTEPVACTMDAKLCPDGSYVGRTGPNCEFLCPAEDLCEGGKQCPTIQLE</sequence>
<proteinExistence type="predicted"/>
<evidence type="ECO:0000256" key="1">
    <source>
        <dbReference type="SAM" id="Phobius"/>
    </source>
</evidence>
<dbReference type="Proteomes" id="UP000177707">
    <property type="component" value="Unassembled WGS sequence"/>
</dbReference>
<organism evidence="2 3">
    <name type="scientific">Candidatus Zambryskibacteria bacterium RIFCSPLOWO2_01_FULL_39_39</name>
    <dbReference type="NCBI Taxonomy" id="1802758"/>
    <lineage>
        <taxon>Bacteria</taxon>
        <taxon>Candidatus Zambryskiibacteriota</taxon>
    </lineage>
</organism>
<keyword evidence="1" id="KW-0472">Membrane</keyword>
<gene>
    <name evidence="2" type="ORF">A3A96_03675</name>
</gene>
<dbReference type="STRING" id="1802758.A3A96_03675"/>
<dbReference type="AlphaFoldDB" id="A0A1G2TXQ1"/>
<evidence type="ECO:0000313" key="3">
    <source>
        <dbReference type="Proteomes" id="UP000177707"/>
    </source>
</evidence>
<keyword evidence="1" id="KW-1133">Transmembrane helix</keyword>